<evidence type="ECO:0000256" key="3">
    <source>
        <dbReference type="ARBA" id="ARBA00022448"/>
    </source>
</evidence>
<dbReference type="SUPFAM" id="SSF74653">
    <property type="entry name" value="TolA/TonB C-terminal domain"/>
    <property type="match status" value="1"/>
</dbReference>
<keyword evidence="5" id="KW-0997">Cell inner membrane</keyword>
<organism evidence="11">
    <name type="scientific">uncultured marine microorganism HF4000_ANIW137I15</name>
    <dbReference type="NCBI Taxonomy" id="455531"/>
    <lineage>
        <taxon>unclassified sequences</taxon>
        <taxon>environmental samples</taxon>
    </lineage>
</organism>
<dbReference type="GO" id="GO:0015031">
    <property type="term" value="P:protein transport"/>
    <property type="evidence" value="ECO:0007669"/>
    <property type="project" value="UniProtKB-KW"/>
</dbReference>
<sequence length="159" mass="18044">MASVKVDTFVRLAPKAKNRRSKPKTATELLSLLRTDPDGAAASPRKKNPRSRKKARLAPLLTQDVRYRGYRYAIWKKIDERLYFPEAAATGKVRGKVVVRFEVTRDGRLATLKLLQSSGFSLFDEEALMAIRKSAPFPKFPPTIKLNRLAIKSEILYEP</sequence>
<keyword evidence="8" id="KW-1133">Transmembrane helix</keyword>
<evidence type="ECO:0000259" key="10">
    <source>
        <dbReference type="PROSITE" id="PS52015"/>
    </source>
</evidence>
<dbReference type="GO" id="GO:0005886">
    <property type="term" value="C:plasma membrane"/>
    <property type="evidence" value="ECO:0007669"/>
    <property type="project" value="UniProtKB-SubCell"/>
</dbReference>
<dbReference type="InterPro" id="IPR037682">
    <property type="entry name" value="TonB_C"/>
</dbReference>
<gene>
    <name evidence="11" type="ORF">ALOHA_HF4000ANIW137I15ctg2g3</name>
</gene>
<dbReference type="Pfam" id="PF03544">
    <property type="entry name" value="TonB_C"/>
    <property type="match status" value="1"/>
</dbReference>
<dbReference type="PROSITE" id="PS52015">
    <property type="entry name" value="TONB_CTD"/>
    <property type="match status" value="1"/>
</dbReference>
<evidence type="ECO:0000256" key="7">
    <source>
        <dbReference type="ARBA" id="ARBA00022927"/>
    </source>
</evidence>
<dbReference type="PANTHER" id="PTHR33446">
    <property type="entry name" value="PROTEIN TONB-RELATED"/>
    <property type="match status" value="1"/>
</dbReference>
<evidence type="ECO:0000256" key="5">
    <source>
        <dbReference type="ARBA" id="ARBA00022519"/>
    </source>
</evidence>
<accession>B3T4N5</accession>
<dbReference type="AlphaFoldDB" id="B3T4N5"/>
<protein>
    <submittedName>
        <fullName evidence="11">Putative gram-negative bacterial tonB protein</fullName>
    </submittedName>
</protein>
<keyword evidence="7" id="KW-0653">Protein transport</keyword>
<feature type="domain" description="TonB C-terminal" evidence="10">
    <location>
        <begin position="69"/>
        <end position="159"/>
    </location>
</feature>
<dbReference type="NCBIfam" id="TIGR01352">
    <property type="entry name" value="tonB_Cterm"/>
    <property type="match status" value="1"/>
</dbReference>
<evidence type="ECO:0000313" key="11">
    <source>
        <dbReference type="EMBL" id="ABZ07516.1"/>
    </source>
</evidence>
<dbReference type="InterPro" id="IPR051045">
    <property type="entry name" value="TonB-dependent_transducer"/>
</dbReference>
<evidence type="ECO:0000256" key="4">
    <source>
        <dbReference type="ARBA" id="ARBA00022475"/>
    </source>
</evidence>
<dbReference type="EMBL" id="EU016602">
    <property type="protein sequence ID" value="ABZ07516.1"/>
    <property type="molecule type" value="Genomic_DNA"/>
</dbReference>
<proteinExistence type="inferred from homology"/>
<keyword evidence="4" id="KW-1003">Cell membrane</keyword>
<evidence type="ECO:0000256" key="6">
    <source>
        <dbReference type="ARBA" id="ARBA00022692"/>
    </source>
</evidence>
<comment type="subcellular location">
    <subcellularLocation>
        <location evidence="1">Cell inner membrane</location>
        <topology evidence="1">Single-pass membrane protein</topology>
        <orientation evidence="1">Periplasmic side</orientation>
    </subcellularLocation>
</comment>
<dbReference type="InterPro" id="IPR006260">
    <property type="entry name" value="TonB/TolA_C"/>
</dbReference>
<keyword evidence="3" id="KW-0813">Transport</keyword>
<reference evidence="11" key="1">
    <citation type="journal article" date="2008" name="ISME J.">
        <title>Genomic patterns of recombination, clonal divergence and environment in marine microbial populations.</title>
        <authorList>
            <person name="Konstantinidis K.T."/>
            <person name="Delong E.F."/>
        </authorList>
    </citation>
    <scope>NUCLEOTIDE SEQUENCE</scope>
</reference>
<keyword evidence="9" id="KW-0472">Membrane</keyword>
<evidence type="ECO:0000256" key="9">
    <source>
        <dbReference type="ARBA" id="ARBA00023136"/>
    </source>
</evidence>
<evidence type="ECO:0000256" key="8">
    <source>
        <dbReference type="ARBA" id="ARBA00022989"/>
    </source>
</evidence>
<dbReference type="GO" id="GO:0055085">
    <property type="term" value="P:transmembrane transport"/>
    <property type="evidence" value="ECO:0007669"/>
    <property type="project" value="InterPro"/>
</dbReference>
<evidence type="ECO:0000256" key="1">
    <source>
        <dbReference type="ARBA" id="ARBA00004383"/>
    </source>
</evidence>
<name>B3T4N5_9ZZZZ</name>
<dbReference type="Gene3D" id="3.30.1150.10">
    <property type="match status" value="1"/>
</dbReference>
<comment type="similarity">
    <text evidence="2">Belongs to the TonB family.</text>
</comment>
<evidence type="ECO:0000256" key="2">
    <source>
        <dbReference type="ARBA" id="ARBA00006555"/>
    </source>
</evidence>
<keyword evidence="6" id="KW-0812">Transmembrane</keyword>